<keyword evidence="2" id="KW-1185">Reference proteome</keyword>
<evidence type="ECO:0000313" key="1">
    <source>
        <dbReference type="EMBL" id="ODQ65304.1"/>
    </source>
</evidence>
<dbReference type="Proteomes" id="UP000095009">
    <property type="component" value="Unassembled WGS sequence"/>
</dbReference>
<dbReference type="EMBL" id="KV454410">
    <property type="protein sequence ID" value="ODQ65304.1"/>
    <property type="molecule type" value="Genomic_DNA"/>
</dbReference>
<accession>A0A1E3PJC4</accession>
<sequence>MNILSPEPRIANFNQRCKAIQACEKCHCRKKKCDRLFPAVPDVNLPVINALLASSPAHTLASGESISSKTEVTTDEKHASLNIEAMNITPNDDIDSLEADFGILSLYPSASGAKQNGYKPYLGPFSGLYFAKLTRAAPSGYVSANDHFSGRFRTIRKTTPKCLQQ</sequence>
<proteinExistence type="predicted"/>
<evidence type="ECO:0000313" key="2">
    <source>
        <dbReference type="Proteomes" id="UP000095009"/>
    </source>
</evidence>
<protein>
    <submittedName>
        <fullName evidence="1">Uncharacterized protein</fullName>
    </submittedName>
</protein>
<organism evidence="1 2">
    <name type="scientific">Nadsonia fulvescens var. elongata DSM 6958</name>
    <dbReference type="NCBI Taxonomy" id="857566"/>
    <lineage>
        <taxon>Eukaryota</taxon>
        <taxon>Fungi</taxon>
        <taxon>Dikarya</taxon>
        <taxon>Ascomycota</taxon>
        <taxon>Saccharomycotina</taxon>
        <taxon>Dipodascomycetes</taxon>
        <taxon>Dipodascales</taxon>
        <taxon>Dipodascales incertae sedis</taxon>
        <taxon>Nadsonia</taxon>
    </lineage>
</organism>
<gene>
    <name evidence="1" type="ORF">NADFUDRAFT_66395</name>
</gene>
<reference evidence="1 2" key="1">
    <citation type="journal article" date="2016" name="Proc. Natl. Acad. Sci. U.S.A.">
        <title>Comparative genomics of biotechnologically important yeasts.</title>
        <authorList>
            <person name="Riley R."/>
            <person name="Haridas S."/>
            <person name="Wolfe K.H."/>
            <person name="Lopes M.R."/>
            <person name="Hittinger C.T."/>
            <person name="Goeker M."/>
            <person name="Salamov A.A."/>
            <person name="Wisecaver J.H."/>
            <person name="Long T.M."/>
            <person name="Calvey C.H."/>
            <person name="Aerts A.L."/>
            <person name="Barry K.W."/>
            <person name="Choi C."/>
            <person name="Clum A."/>
            <person name="Coughlan A.Y."/>
            <person name="Deshpande S."/>
            <person name="Douglass A.P."/>
            <person name="Hanson S.J."/>
            <person name="Klenk H.-P."/>
            <person name="LaButti K.M."/>
            <person name="Lapidus A."/>
            <person name="Lindquist E.A."/>
            <person name="Lipzen A.M."/>
            <person name="Meier-Kolthoff J.P."/>
            <person name="Ohm R.A."/>
            <person name="Otillar R.P."/>
            <person name="Pangilinan J.L."/>
            <person name="Peng Y."/>
            <person name="Rokas A."/>
            <person name="Rosa C.A."/>
            <person name="Scheuner C."/>
            <person name="Sibirny A.A."/>
            <person name="Slot J.C."/>
            <person name="Stielow J.B."/>
            <person name="Sun H."/>
            <person name="Kurtzman C.P."/>
            <person name="Blackwell M."/>
            <person name="Grigoriev I.V."/>
            <person name="Jeffries T.W."/>
        </authorList>
    </citation>
    <scope>NUCLEOTIDE SEQUENCE [LARGE SCALE GENOMIC DNA]</scope>
    <source>
        <strain evidence="1 2">DSM 6958</strain>
    </source>
</reference>
<name>A0A1E3PJC4_9ASCO</name>
<dbReference type="AlphaFoldDB" id="A0A1E3PJC4"/>